<dbReference type="PANTHER" id="PTHR30328">
    <property type="entry name" value="TRANSCRIPTIONAL REPRESSOR"/>
    <property type="match status" value="1"/>
</dbReference>
<feature type="domain" description="HTH tetR-type" evidence="3">
    <location>
        <begin position="4"/>
        <end position="64"/>
    </location>
</feature>
<name>A0ABT7L660_9BACI</name>
<dbReference type="PANTHER" id="PTHR30328:SF54">
    <property type="entry name" value="HTH-TYPE TRANSCRIPTIONAL REPRESSOR SCO4008"/>
    <property type="match status" value="1"/>
</dbReference>
<dbReference type="InterPro" id="IPR050109">
    <property type="entry name" value="HTH-type_TetR-like_transc_reg"/>
</dbReference>
<dbReference type="GO" id="GO:0003677">
    <property type="term" value="F:DNA binding"/>
    <property type="evidence" value="ECO:0007669"/>
    <property type="project" value="UniProtKB-KW"/>
</dbReference>
<gene>
    <name evidence="4" type="primary">refZ</name>
    <name evidence="4" type="ORF">QQS35_12925</name>
</gene>
<sequence>MKKNETKQKVMDAACHLFYVKGYHGASVRDIAKKANVNVSLINYYFTSKQGLLESAVVSYYEEYIREIEKNLLETEQMLPMDRLKQLIEVIIHYKQNQHQFTCFIQRELTIDSIFVREMMVTYLAKENYIISKLFNASLEGTSHSNMDREFFLLQLKGLISTPYMAPNEWRNQIVWGQSLEMFVSKYSKSINNWLDFVAKV</sequence>
<comment type="caution">
    <text evidence="4">The sequence shown here is derived from an EMBL/GenBank/DDBJ whole genome shotgun (WGS) entry which is preliminary data.</text>
</comment>
<dbReference type="NCBIfam" id="NF037937">
    <property type="entry name" value="septum_RefZ"/>
    <property type="match status" value="1"/>
</dbReference>
<keyword evidence="1 2" id="KW-0238">DNA-binding</keyword>
<organism evidence="4 5">
    <name type="scientific">Aquibacillus rhizosphaerae</name>
    <dbReference type="NCBI Taxonomy" id="3051431"/>
    <lineage>
        <taxon>Bacteria</taxon>
        <taxon>Bacillati</taxon>
        <taxon>Bacillota</taxon>
        <taxon>Bacilli</taxon>
        <taxon>Bacillales</taxon>
        <taxon>Bacillaceae</taxon>
        <taxon>Aquibacillus</taxon>
    </lineage>
</organism>
<dbReference type="Pfam" id="PF00440">
    <property type="entry name" value="TetR_N"/>
    <property type="match status" value="1"/>
</dbReference>
<proteinExistence type="predicted"/>
<evidence type="ECO:0000259" key="3">
    <source>
        <dbReference type="PROSITE" id="PS50977"/>
    </source>
</evidence>
<dbReference type="Gene3D" id="1.10.357.10">
    <property type="entry name" value="Tetracycline Repressor, domain 2"/>
    <property type="match status" value="1"/>
</dbReference>
<dbReference type="InterPro" id="IPR009057">
    <property type="entry name" value="Homeodomain-like_sf"/>
</dbReference>
<accession>A0ABT7L660</accession>
<evidence type="ECO:0000256" key="2">
    <source>
        <dbReference type="PROSITE-ProRule" id="PRU00335"/>
    </source>
</evidence>
<feature type="DNA-binding region" description="H-T-H motif" evidence="2">
    <location>
        <begin position="27"/>
        <end position="46"/>
    </location>
</feature>
<keyword evidence="5" id="KW-1185">Reference proteome</keyword>
<dbReference type="RefSeq" id="WP_285932581.1">
    <property type="nucleotide sequence ID" value="NZ_JASTZU010000039.1"/>
</dbReference>
<dbReference type="InterPro" id="IPR001647">
    <property type="entry name" value="HTH_TetR"/>
</dbReference>
<dbReference type="PRINTS" id="PR00455">
    <property type="entry name" value="HTHTETR"/>
</dbReference>
<dbReference type="PROSITE" id="PS50977">
    <property type="entry name" value="HTH_TETR_2"/>
    <property type="match status" value="1"/>
</dbReference>
<dbReference type="EMBL" id="JASTZU010000039">
    <property type="protein sequence ID" value="MDL4841347.1"/>
    <property type="molecule type" value="Genomic_DNA"/>
</dbReference>
<protein>
    <submittedName>
        <fullName evidence="4">Forespore capture DNA-binding protein RefZ</fullName>
    </submittedName>
</protein>
<dbReference type="SUPFAM" id="SSF46689">
    <property type="entry name" value="Homeodomain-like"/>
    <property type="match status" value="1"/>
</dbReference>
<evidence type="ECO:0000256" key="1">
    <source>
        <dbReference type="ARBA" id="ARBA00023125"/>
    </source>
</evidence>
<evidence type="ECO:0000313" key="4">
    <source>
        <dbReference type="EMBL" id="MDL4841347.1"/>
    </source>
</evidence>
<evidence type="ECO:0000313" key="5">
    <source>
        <dbReference type="Proteomes" id="UP001235343"/>
    </source>
</evidence>
<reference evidence="4 5" key="1">
    <citation type="submission" date="2023-06" db="EMBL/GenBank/DDBJ databases">
        <title>Aquibacillus rhizosphaerae LR5S19.</title>
        <authorList>
            <person name="Sun J.-Q."/>
        </authorList>
    </citation>
    <scope>NUCLEOTIDE SEQUENCE [LARGE SCALE GENOMIC DNA]</scope>
    <source>
        <strain evidence="4 5">LR5S19</strain>
    </source>
</reference>
<dbReference type="Proteomes" id="UP001235343">
    <property type="component" value="Unassembled WGS sequence"/>
</dbReference>